<evidence type="ECO:0000256" key="9">
    <source>
        <dbReference type="SAM" id="Phobius"/>
    </source>
</evidence>
<dbReference type="GO" id="GO:0006935">
    <property type="term" value="P:chemotaxis"/>
    <property type="evidence" value="ECO:0007669"/>
    <property type="project" value="UniProtKB-KW"/>
</dbReference>
<name>A0A3D8GZL6_9GAMM</name>
<dbReference type="GO" id="GO:0007165">
    <property type="term" value="P:signal transduction"/>
    <property type="evidence" value="ECO:0007669"/>
    <property type="project" value="UniProtKB-KW"/>
</dbReference>
<protein>
    <submittedName>
        <fullName evidence="13">Methyl-accepting chemotaxis protein</fullName>
    </submittedName>
</protein>
<reference evidence="13 14" key="1">
    <citation type="submission" date="2018-08" db="EMBL/GenBank/DDBJ databases">
        <title>Genome sequence of Marinobacter flavimaris KCTC 12185.</title>
        <authorList>
            <person name="Chun J."/>
            <person name="Kim B.-Y."/>
            <person name="Choi S.-B."/>
            <person name="Kwak M.-J."/>
        </authorList>
    </citation>
    <scope>NUCLEOTIDE SEQUENCE [LARGE SCALE GENOMIC DNA]</scope>
    <source>
        <strain evidence="13 14">KCTC 12185</strain>
    </source>
</reference>
<feature type="domain" description="HBM" evidence="12">
    <location>
        <begin position="71"/>
        <end position="290"/>
    </location>
</feature>
<dbReference type="PANTHER" id="PTHR32089:SF120">
    <property type="entry name" value="METHYL-ACCEPTING CHEMOTAXIS PROTEIN TLPQ"/>
    <property type="match status" value="1"/>
</dbReference>
<dbReference type="EMBL" id="QRDH01000008">
    <property type="protein sequence ID" value="RDU39910.1"/>
    <property type="molecule type" value="Genomic_DNA"/>
</dbReference>
<evidence type="ECO:0000259" key="10">
    <source>
        <dbReference type="PROSITE" id="PS50111"/>
    </source>
</evidence>
<dbReference type="PANTHER" id="PTHR32089">
    <property type="entry name" value="METHYL-ACCEPTING CHEMOTAXIS PROTEIN MCPB"/>
    <property type="match status" value="1"/>
</dbReference>
<dbReference type="PROSITE" id="PS51753">
    <property type="entry name" value="HBM"/>
    <property type="match status" value="1"/>
</dbReference>
<evidence type="ECO:0000313" key="14">
    <source>
        <dbReference type="Proteomes" id="UP000256431"/>
    </source>
</evidence>
<feature type="domain" description="HAMP" evidence="11">
    <location>
        <begin position="317"/>
        <end position="369"/>
    </location>
</feature>
<evidence type="ECO:0000256" key="8">
    <source>
        <dbReference type="PROSITE-ProRule" id="PRU00284"/>
    </source>
</evidence>
<comment type="caution">
    <text evidence="13">The sequence shown here is derived from an EMBL/GenBank/DDBJ whole genome shotgun (WGS) entry which is preliminary data.</text>
</comment>
<dbReference type="Gene3D" id="6.10.340.10">
    <property type="match status" value="1"/>
</dbReference>
<dbReference type="SMART" id="SM00304">
    <property type="entry name" value="HAMP"/>
    <property type="match status" value="2"/>
</dbReference>
<proteinExistence type="inferred from homology"/>
<feature type="domain" description="Methyl-accepting transducer" evidence="10">
    <location>
        <begin position="374"/>
        <end position="610"/>
    </location>
</feature>
<evidence type="ECO:0000256" key="3">
    <source>
        <dbReference type="ARBA" id="ARBA00022692"/>
    </source>
</evidence>
<gene>
    <name evidence="13" type="ORF">DXI23_16145</name>
</gene>
<dbReference type="SUPFAM" id="SSF58104">
    <property type="entry name" value="Methyl-accepting chemotaxis protein (MCP) signaling domain"/>
    <property type="match status" value="1"/>
</dbReference>
<dbReference type="AlphaFoldDB" id="A0A3D8GZL6"/>
<comment type="similarity">
    <text evidence="7">Belongs to the methyl-accepting chemotaxis (MCP) protein family.</text>
</comment>
<accession>A0A3D8GZL6</accession>
<dbReference type="PROSITE" id="PS50885">
    <property type="entry name" value="HAMP"/>
    <property type="match status" value="1"/>
</dbReference>
<evidence type="ECO:0000259" key="11">
    <source>
        <dbReference type="PROSITE" id="PS50885"/>
    </source>
</evidence>
<evidence type="ECO:0000256" key="2">
    <source>
        <dbReference type="ARBA" id="ARBA00022500"/>
    </source>
</evidence>
<evidence type="ECO:0000259" key="12">
    <source>
        <dbReference type="PROSITE" id="PS51753"/>
    </source>
</evidence>
<dbReference type="InterPro" id="IPR003660">
    <property type="entry name" value="HAMP_dom"/>
</dbReference>
<evidence type="ECO:0000256" key="6">
    <source>
        <dbReference type="ARBA" id="ARBA00023224"/>
    </source>
</evidence>
<dbReference type="Gene3D" id="1.10.287.950">
    <property type="entry name" value="Methyl-accepting chemotaxis protein"/>
    <property type="match status" value="1"/>
</dbReference>
<dbReference type="FunFam" id="1.10.287.950:FF:000001">
    <property type="entry name" value="Methyl-accepting chemotaxis sensory transducer"/>
    <property type="match status" value="1"/>
</dbReference>
<feature type="transmembrane region" description="Helical" evidence="9">
    <location>
        <begin position="295"/>
        <end position="315"/>
    </location>
</feature>
<evidence type="ECO:0000256" key="1">
    <source>
        <dbReference type="ARBA" id="ARBA00004141"/>
    </source>
</evidence>
<comment type="subcellular location">
    <subcellularLocation>
        <location evidence="1">Membrane</location>
        <topology evidence="1">Multi-pass membrane protein</topology>
    </subcellularLocation>
</comment>
<keyword evidence="6 8" id="KW-0807">Transducer</keyword>
<evidence type="ECO:0000313" key="13">
    <source>
        <dbReference type="EMBL" id="RDU39910.1"/>
    </source>
</evidence>
<dbReference type="Pfam" id="PF00672">
    <property type="entry name" value="HAMP"/>
    <property type="match status" value="1"/>
</dbReference>
<dbReference type="CDD" id="cd11386">
    <property type="entry name" value="MCP_signal"/>
    <property type="match status" value="1"/>
</dbReference>
<dbReference type="SMART" id="SM00283">
    <property type="entry name" value="MA"/>
    <property type="match status" value="1"/>
</dbReference>
<dbReference type="CDD" id="cd06225">
    <property type="entry name" value="HAMP"/>
    <property type="match status" value="1"/>
</dbReference>
<dbReference type="InterPro" id="IPR032255">
    <property type="entry name" value="HBM"/>
</dbReference>
<dbReference type="Proteomes" id="UP000256431">
    <property type="component" value="Unassembled WGS sequence"/>
</dbReference>
<keyword evidence="3 9" id="KW-0812">Transmembrane</keyword>
<organism evidence="13 14">
    <name type="scientific">Marinobacter flavimaris</name>
    <dbReference type="NCBI Taxonomy" id="262076"/>
    <lineage>
        <taxon>Bacteria</taxon>
        <taxon>Pseudomonadati</taxon>
        <taxon>Pseudomonadota</taxon>
        <taxon>Gammaproteobacteria</taxon>
        <taxon>Pseudomonadales</taxon>
        <taxon>Marinobacteraceae</taxon>
        <taxon>Marinobacter</taxon>
    </lineage>
</organism>
<evidence type="ECO:0000256" key="4">
    <source>
        <dbReference type="ARBA" id="ARBA00022989"/>
    </source>
</evidence>
<dbReference type="Pfam" id="PF00015">
    <property type="entry name" value="MCPsignal"/>
    <property type="match status" value="1"/>
</dbReference>
<dbReference type="GO" id="GO:0016020">
    <property type="term" value="C:membrane"/>
    <property type="evidence" value="ECO:0007669"/>
    <property type="project" value="UniProtKB-SubCell"/>
</dbReference>
<keyword evidence="4 9" id="KW-1133">Transmembrane helix</keyword>
<dbReference type="InterPro" id="IPR004089">
    <property type="entry name" value="MCPsignal_dom"/>
</dbReference>
<dbReference type="PROSITE" id="PS50111">
    <property type="entry name" value="CHEMOTAXIS_TRANSDUC_2"/>
    <property type="match status" value="1"/>
</dbReference>
<evidence type="ECO:0000256" key="7">
    <source>
        <dbReference type="ARBA" id="ARBA00029447"/>
    </source>
</evidence>
<evidence type="ECO:0000256" key="5">
    <source>
        <dbReference type="ARBA" id="ARBA00023136"/>
    </source>
</evidence>
<keyword evidence="14" id="KW-1185">Reference proteome</keyword>
<keyword evidence="2" id="KW-0145">Chemotaxis</keyword>
<feature type="transmembrane region" description="Helical" evidence="9">
    <location>
        <begin position="44"/>
        <end position="62"/>
    </location>
</feature>
<dbReference type="SMART" id="SM01358">
    <property type="entry name" value="HBM"/>
    <property type="match status" value="1"/>
</dbReference>
<sequence length="646" mass="69516">MYQFRLLPRAKNEAKPRFDAALKQVRKTMTVSSFLTNMTIRTRLAGGFAVLLLLTIVVGLVGDRALESYGQRSNIVAMLGQVNTNLTEARVEEKNFLLTGEAQAVARTQAQGDRVLELTNEIKPLLAVAKDIETLGQIQADVKQYQRLMGEVETNIGEREAALERLETSARIFGSSLKAHSSLFFASAIFEDMRRSERKFLIEHDDASVKAYLDDAKRVQGPLKSAAITTEEKDQINAALKTYVNEFQTVVDLTNSGKQLSDDMVSTARSAIESANNLRALQTEKMEADREQASWLIFGATGIALILGILMALLITRAIVSPVNQAVSIASEVASGNLTVDIKASGTNEIGRLMAALATMVTSLRELVRSIESGASNIAASAEELSTVTSQTSDGINRQKQETDQVATAMNEMTATVGEIARSAEQAFSVAADAASQASDGEREVRATVDQVNNLAREVSQSMETIQGLQKETANIGTVLDVIKSVAEQTNLLALNAAIEAARAGEQGRGFAVVADEVRSLAQRTQSSAQEIETLVTSLQNSAGDSVSAMESSTTMASNTLERATATGTTIERIARAVEEIKQYNSQIATASEQQTSVAEEINQNITSIRDVTDQSAASSNQTASSSSELARLGSDLQNLVSRFRL</sequence>
<keyword evidence="5 9" id="KW-0472">Membrane</keyword>